<keyword evidence="2" id="KW-1185">Reference proteome</keyword>
<evidence type="ECO:0000313" key="1">
    <source>
        <dbReference type="EMBL" id="MED6176354.1"/>
    </source>
</evidence>
<proteinExistence type="predicted"/>
<reference evidence="1 2" key="1">
    <citation type="journal article" date="2023" name="Plants (Basel)">
        <title>Bridging the Gap: Combining Genomics and Transcriptomics Approaches to Understand Stylosanthes scabra, an Orphan Legume from the Brazilian Caatinga.</title>
        <authorList>
            <person name="Ferreira-Neto J.R.C."/>
            <person name="da Silva M.D."/>
            <person name="Binneck E."/>
            <person name="de Melo N.F."/>
            <person name="da Silva R.H."/>
            <person name="de Melo A.L.T.M."/>
            <person name="Pandolfi V."/>
            <person name="Bustamante F.O."/>
            <person name="Brasileiro-Vidal A.C."/>
            <person name="Benko-Iseppon A.M."/>
        </authorList>
    </citation>
    <scope>NUCLEOTIDE SEQUENCE [LARGE SCALE GENOMIC DNA]</scope>
    <source>
        <tissue evidence="1">Leaves</tissue>
    </source>
</reference>
<accession>A0ABU6VTJ9</accession>
<evidence type="ECO:0000313" key="2">
    <source>
        <dbReference type="Proteomes" id="UP001341840"/>
    </source>
</evidence>
<name>A0ABU6VTJ9_9FABA</name>
<dbReference type="Proteomes" id="UP001341840">
    <property type="component" value="Unassembled WGS sequence"/>
</dbReference>
<comment type="caution">
    <text evidence="1">The sequence shown here is derived from an EMBL/GenBank/DDBJ whole genome shotgun (WGS) entry which is preliminary data.</text>
</comment>
<gene>
    <name evidence="1" type="ORF">PIB30_087386</name>
</gene>
<dbReference type="EMBL" id="JASCZI010152571">
    <property type="protein sequence ID" value="MED6176354.1"/>
    <property type="molecule type" value="Genomic_DNA"/>
</dbReference>
<protein>
    <submittedName>
        <fullName evidence="1">Uncharacterized protein</fullName>
    </submittedName>
</protein>
<feature type="non-terminal residue" evidence="1">
    <location>
        <position position="1"/>
    </location>
</feature>
<sequence length="91" mass="10481">LDGLSPKGSKPLLSNDQVVELAPIRRDIELTALELAPFFPSVAFRDQSLRSSAHFNPWPRHKMRKHEFRFQLRRDTQVFAMCTHVTMGAYA</sequence>
<organism evidence="1 2">
    <name type="scientific">Stylosanthes scabra</name>
    <dbReference type="NCBI Taxonomy" id="79078"/>
    <lineage>
        <taxon>Eukaryota</taxon>
        <taxon>Viridiplantae</taxon>
        <taxon>Streptophyta</taxon>
        <taxon>Embryophyta</taxon>
        <taxon>Tracheophyta</taxon>
        <taxon>Spermatophyta</taxon>
        <taxon>Magnoliopsida</taxon>
        <taxon>eudicotyledons</taxon>
        <taxon>Gunneridae</taxon>
        <taxon>Pentapetalae</taxon>
        <taxon>rosids</taxon>
        <taxon>fabids</taxon>
        <taxon>Fabales</taxon>
        <taxon>Fabaceae</taxon>
        <taxon>Papilionoideae</taxon>
        <taxon>50 kb inversion clade</taxon>
        <taxon>dalbergioids sensu lato</taxon>
        <taxon>Dalbergieae</taxon>
        <taxon>Pterocarpus clade</taxon>
        <taxon>Stylosanthes</taxon>
    </lineage>
</organism>